<comment type="caution">
    <text evidence="7">The sequence shown here is derived from an EMBL/GenBank/DDBJ whole genome shotgun (WGS) entry which is preliminary data.</text>
</comment>
<dbReference type="PANTHER" id="PTHR11863">
    <property type="entry name" value="STEROL DESATURASE"/>
    <property type="match status" value="1"/>
</dbReference>
<protein>
    <recommendedName>
        <fullName evidence="6">Fatty acid hydroxylase domain-containing protein</fullName>
    </recommendedName>
</protein>
<evidence type="ECO:0000259" key="6">
    <source>
        <dbReference type="Pfam" id="PF04116"/>
    </source>
</evidence>
<organism evidence="7 8">
    <name type="scientific">Artemia franciscana</name>
    <name type="common">Brine shrimp</name>
    <name type="synonym">Artemia sanfranciscana</name>
    <dbReference type="NCBI Taxonomy" id="6661"/>
    <lineage>
        <taxon>Eukaryota</taxon>
        <taxon>Metazoa</taxon>
        <taxon>Ecdysozoa</taxon>
        <taxon>Arthropoda</taxon>
        <taxon>Crustacea</taxon>
        <taxon>Branchiopoda</taxon>
        <taxon>Anostraca</taxon>
        <taxon>Artemiidae</taxon>
        <taxon>Artemia</taxon>
    </lineage>
</organism>
<sequence length="143" mass="16763">DQIKLEIKMASFSLPIMAFLSAICFWLEVRGFTQLHSHIASGSAGFFSIILTSIAFLAFTDACIYWIHRCLHHPFFYTRLHKDHHKWKVTTPWASHAFHPLDGFLQSLPYHLYIFIFPMNKFQYLILFGLVNIWTVSIHDGLY</sequence>
<evidence type="ECO:0000256" key="2">
    <source>
        <dbReference type="ARBA" id="ARBA00022692"/>
    </source>
</evidence>
<evidence type="ECO:0000313" key="7">
    <source>
        <dbReference type="EMBL" id="KAK2705860.1"/>
    </source>
</evidence>
<name>A0AA88HBB8_ARTSF</name>
<evidence type="ECO:0000256" key="3">
    <source>
        <dbReference type="ARBA" id="ARBA00022989"/>
    </source>
</evidence>
<evidence type="ECO:0000313" key="8">
    <source>
        <dbReference type="Proteomes" id="UP001187531"/>
    </source>
</evidence>
<feature type="transmembrane region" description="Helical" evidence="5">
    <location>
        <begin position="122"/>
        <end position="139"/>
    </location>
</feature>
<dbReference type="Proteomes" id="UP001187531">
    <property type="component" value="Unassembled WGS sequence"/>
</dbReference>
<keyword evidence="4 5" id="KW-0472">Membrane</keyword>
<dbReference type="GO" id="GO:0008610">
    <property type="term" value="P:lipid biosynthetic process"/>
    <property type="evidence" value="ECO:0007669"/>
    <property type="project" value="InterPro"/>
</dbReference>
<keyword evidence="3 5" id="KW-1133">Transmembrane helix</keyword>
<gene>
    <name evidence="7" type="ORF">QYM36_016016</name>
</gene>
<feature type="non-terminal residue" evidence="7">
    <location>
        <position position="143"/>
    </location>
</feature>
<accession>A0AA88HBB8</accession>
<feature type="non-terminal residue" evidence="7">
    <location>
        <position position="1"/>
    </location>
</feature>
<feature type="domain" description="Fatty acid hydroxylase" evidence="6">
    <location>
        <begin position="54"/>
        <end position="141"/>
    </location>
</feature>
<evidence type="ECO:0000256" key="4">
    <source>
        <dbReference type="ARBA" id="ARBA00023136"/>
    </source>
</evidence>
<keyword evidence="2 5" id="KW-0812">Transmembrane</keyword>
<feature type="transmembrane region" description="Helical" evidence="5">
    <location>
        <begin position="44"/>
        <end position="67"/>
    </location>
</feature>
<dbReference type="Pfam" id="PF04116">
    <property type="entry name" value="FA_hydroxylase"/>
    <property type="match status" value="1"/>
</dbReference>
<evidence type="ECO:0000256" key="1">
    <source>
        <dbReference type="ARBA" id="ARBA00004370"/>
    </source>
</evidence>
<dbReference type="GO" id="GO:0005506">
    <property type="term" value="F:iron ion binding"/>
    <property type="evidence" value="ECO:0007669"/>
    <property type="project" value="InterPro"/>
</dbReference>
<comment type="subcellular location">
    <subcellularLocation>
        <location evidence="1">Membrane</location>
    </subcellularLocation>
</comment>
<proteinExistence type="predicted"/>
<dbReference type="GO" id="GO:0016020">
    <property type="term" value="C:membrane"/>
    <property type="evidence" value="ECO:0007669"/>
    <property type="project" value="UniProtKB-SubCell"/>
</dbReference>
<dbReference type="InterPro" id="IPR006694">
    <property type="entry name" value="Fatty_acid_hydroxylase"/>
</dbReference>
<dbReference type="EMBL" id="JAVRJZ010000020">
    <property type="protein sequence ID" value="KAK2705860.1"/>
    <property type="molecule type" value="Genomic_DNA"/>
</dbReference>
<feature type="transmembrane region" description="Helical" evidence="5">
    <location>
        <begin position="12"/>
        <end position="32"/>
    </location>
</feature>
<reference evidence="7" key="1">
    <citation type="submission" date="2023-07" db="EMBL/GenBank/DDBJ databases">
        <title>Chromosome-level genome assembly of Artemia franciscana.</title>
        <authorList>
            <person name="Jo E."/>
        </authorList>
    </citation>
    <scope>NUCLEOTIDE SEQUENCE</scope>
    <source>
        <tissue evidence="7">Whole body</tissue>
    </source>
</reference>
<evidence type="ECO:0000256" key="5">
    <source>
        <dbReference type="SAM" id="Phobius"/>
    </source>
</evidence>
<dbReference type="InterPro" id="IPR050307">
    <property type="entry name" value="Sterol_Desaturase_Related"/>
</dbReference>
<keyword evidence="8" id="KW-1185">Reference proteome</keyword>
<dbReference type="GO" id="GO:0016491">
    <property type="term" value="F:oxidoreductase activity"/>
    <property type="evidence" value="ECO:0007669"/>
    <property type="project" value="InterPro"/>
</dbReference>
<dbReference type="AlphaFoldDB" id="A0AA88HBB8"/>